<dbReference type="Gene3D" id="3.40.720.10">
    <property type="entry name" value="Alkaline Phosphatase, subunit A"/>
    <property type="match status" value="1"/>
</dbReference>
<dbReference type="InterPro" id="IPR017850">
    <property type="entry name" value="Alkaline_phosphatase_core_sf"/>
</dbReference>
<proteinExistence type="predicted"/>
<dbReference type="OrthoDB" id="9765065at2"/>
<protein>
    <submittedName>
        <fullName evidence="3">Sulfatase</fullName>
    </submittedName>
</protein>
<dbReference type="CDD" id="cd16145">
    <property type="entry name" value="ARS_like"/>
    <property type="match status" value="1"/>
</dbReference>
<dbReference type="RefSeq" id="WP_048643437.1">
    <property type="nucleotide sequence ID" value="NZ_CP012040.1"/>
</dbReference>
<dbReference type="InterPro" id="IPR000917">
    <property type="entry name" value="Sulfatase_N"/>
</dbReference>
<dbReference type="AlphaFoldDB" id="A0A0H4PJT3"/>
<dbReference type="STRING" id="320787.CA2015_3957"/>
<evidence type="ECO:0000313" key="3">
    <source>
        <dbReference type="EMBL" id="AKP53320.1"/>
    </source>
</evidence>
<dbReference type="SUPFAM" id="SSF53649">
    <property type="entry name" value="Alkaline phosphatase-like"/>
    <property type="match status" value="1"/>
</dbReference>
<organism evidence="3 4">
    <name type="scientific">Cyclobacterium amurskyense</name>
    <dbReference type="NCBI Taxonomy" id="320787"/>
    <lineage>
        <taxon>Bacteria</taxon>
        <taxon>Pseudomonadati</taxon>
        <taxon>Bacteroidota</taxon>
        <taxon>Cytophagia</taxon>
        <taxon>Cytophagales</taxon>
        <taxon>Cyclobacteriaceae</taxon>
        <taxon>Cyclobacterium</taxon>
    </lineage>
</organism>
<dbReference type="InterPro" id="IPR052701">
    <property type="entry name" value="GAG_Ulvan_Degrading_Sulfatases"/>
</dbReference>
<dbReference type="KEGG" id="camu:CA2015_3957"/>
<evidence type="ECO:0000256" key="1">
    <source>
        <dbReference type="SAM" id="MobiDB-lite"/>
    </source>
</evidence>
<dbReference type="PANTHER" id="PTHR43751:SF3">
    <property type="entry name" value="SULFATASE N-TERMINAL DOMAIN-CONTAINING PROTEIN"/>
    <property type="match status" value="1"/>
</dbReference>
<feature type="compositionally biased region" description="Basic and acidic residues" evidence="1">
    <location>
        <begin position="486"/>
        <end position="500"/>
    </location>
</feature>
<accession>A0A0H4PJT3</accession>
<gene>
    <name evidence="3" type="ORF">CA2015_3957</name>
</gene>
<reference evidence="3 4" key="1">
    <citation type="submission" date="2015-07" db="EMBL/GenBank/DDBJ databases">
        <authorList>
            <person name="Kim K.M."/>
        </authorList>
    </citation>
    <scope>NUCLEOTIDE SEQUENCE [LARGE SCALE GENOMIC DNA]</scope>
    <source>
        <strain evidence="3 4">KCTC 12363</strain>
    </source>
</reference>
<dbReference type="Gene3D" id="3.30.1120.10">
    <property type="match status" value="1"/>
</dbReference>
<sequence length="510" mass="57798">MNITRTYHSYIISLTLAFSVCFSCTSNKKEIKEERSPNIIFILSDDLSWGDLGCYGQEKIKTPNIDRIAYEGIKFTNAYAGSSVCAPSRSSLMQGLHQGHARVRGNSYQSYRESLQEGDYTVAMLLKEAGYKTGLFGKWGLALNNQPGIPNKMGFDEFYGYLNQRQAHTYYPEFLYHNEEKVFFSGNQNHFEYENYSKASAYDEEGKVIPNGIEDPSAAVYSFDIINEKALDFVKQNKDQPFFLYLANTVPHGPLIVPELGQYKDKEWPIQHKEWAAMVSRMDGEVGKLMALLKDLNLDENTIIFFASDNGNSSQGYEKRYLDVQEGPTLSAFFKHRSPTRGQKGNEYNGGFHIPAIARWPAHIAAGTESDHIWAFWDFLPTAADLAGVSPPSGLDGISILPTLTGKGVQKQHEYLYWEHNQNQAIRWGDYFGHKASGADLELYNLKTDPQQQNDISDDNTEMVEKINNMMADSHRSSDVWPSPGESKEAFQKRMEEQNIPKKPNNIGHF</sequence>
<dbReference type="PATRIC" id="fig|320787.5.peg.4331"/>
<feature type="domain" description="Sulfatase N-terminal" evidence="2">
    <location>
        <begin position="37"/>
        <end position="389"/>
    </location>
</feature>
<keyword evidence="4" id="KW-1185">Reference proteome</keyword>
<feature type="region of interest" description="Disordered" evidence="1">
    <location>
        <begin position="473"/>
        <end position="510"/>
    </location>
</feature>
<evidence type="ECO:0000313" key="4">
    <source>
        <dbReference type="Proteomes" id="UP000036520"/>
    </source>
</evidence>
<dbReference type="PANTHER" id="PTHR43751">
    <property type="entry name" value="SULFATASE"/>
    <property type="match status" value="1"/>
</dbReference>
<name>A0A0H4PJT3_9BACT</name>
<dbReference type="EMBL" id="CP012040">
    <property type="protein sequence ID" value="AKP53320.1"/>
    <property type="molecule type" value="Genomic_DNA"/>
</dbReference>
<dbReference type="Pfam" id="PF00884">
    <property type="entry name" value="Sulfatase"/>
    <property type="match status" value="1"/>
</dbReference>
<evidence type="ECO:0000259" key="2">
    <source>
        <dbReference type="Pfam" id="PF00884"/>
    </source>
</evidence>
<dbReference type="Proteomes" id="UP000036520">
    <property type="component" value="Chromosome"/>
</dbReference>